<gene>
    <name evidence="2" type="ORF">BLE401_16110</name>
</gene>
<keyword evidence="3" id="KW-1185">Reference proteome</keyword>
<dbReference type="PANTHER" id="PTHR38602">
    <property type="entry name" value="INNER MEMBRANE PROTEIN-RELATED"/>
    <property type="match status" value="1"/>
</dbReference>
<feature type="transmembrane region" description="Helical" evidence="1">
    <location>
        <begin position="42"/>
        <end position="60"/>
    </location>
</feature>
<evidence type="ECO:0000313" key="2">
    <source>
        <dbReference type="EMBL" id="AUI70672.1"/>
    </source>
</evidence>
<evidence type="ECO:0000313" key="3">
    <source>
        <dbReference type="Proteomes" id="UP000234271"/>
    </source>
</evidence>
<feature type="transmembrane region" description="Helical" evidence="1">
    <location>
        <begin position="6"/>
        <end position="22"/>
    </location>
</feature>
<dbReference type="AlphaFoldDB" id="A0A2N9YJJ4"/>
<name>A0A2N9YJJ4_9GAMM</name>
<dbReference type="EMBL" id="CP018889">
    <property type="protein sequence ID" value="AUI70672.1"/>
    <property type="molecule type" value="Genomic_DNA"/>
</dbReference>
<evidence type="ECO:0000256" key="1">
    <source>
        <dbReference type="SAM" id="Phobius"/>
    </source>
</evidence>
<sequence>MWTEFGIAFALLMVIEGMTPFLNPSRFRQTLRAVAELNDKTLRMMGFVSMLFGLLLLYLIH</sequence>
<organism evidence="2 3">
    <name type="scientific">Beggiatoa leptomitoformis</name>
    <dbReference type="NCBI Taxonomy" id="288004"/>
    <lineage>
        <taxon>Bacteria</taxon>
        <taxon>Pseudomonadati</taxon>
        <taxon>Pseudomonadota</taxon>
        <taxon>Gammaproteobacteria</taxon>
        <taxon>Thiotrichales</taxon>
        <taxon>Thiotrichaceae</taxon>
        <taxon>Beggiatoa</taxon>
    </lineage>
</organism>
<reference evidence="3" key="1">
    <citation type="submission" date="2016-12" db="EMBL/GenBank/DDBJ databases">
        <title>Complete Genome Sequence of Beggiatoa leptomitiformis D-401.</title>
        <authorList>
            <person name="Fomenkov A."/>
            <person name="Vincze T."/>
            <person name="Grabovich M."/>
            <person name="Anton B.P."/>
            <person name="Dubinina G."/>
            <person name="Orlova M."/>
            <person name="Belousova E."/>
            <person name="Roberts R.J."/>
        </authorList>
    </citation>
    <scope>NUCLEOTIDE SEQUENCE [LARGE SCALE GENOMIC DNA]</scope>
    <source>
        <strain evidence="3">D-401</strain>
    </source>
</reference>
<dbReference type="Proteomes" id="UP000234271">
    <property type="component" value="Chromosome"/>
</dbReference>
<dbReference type="InterPro" id="IPR019201">
    <property type="entry name" value="DUF2065"/>
</dbReference>
<dbReference type="OrthoDB" id="9182237at2"/>
<keyword evidence="1" id="KW-1133">Transmembrane helix</keyword>
<protein>
    <submittedName>
        <fullName evidence="2">DUF2065 family protein</fullName>
    </submittedName>
</protein>
<proteinExistence type="predicted"/>
<dbReference type="KEGG" id="blep:AL038_08195"/>
<dbReference type="Pfam" id="PF09838">
    <property type="entry name" value="DUF2065"/>
    <property type="match status" value="1"/>
</dbReference>
<keyword evidence="1" id="KW-0812">Transmembrane</keyword>
<dbReference type="STRING" id="288004.AL038_08195"/>
<accession>A0A2N9YJJ4</accession>
<keyword evidence="1" id="KW-0472">Membrane</keyword>
<dbReference type="PANTHER" id="PTHR38602:SF1">
    <property type="entry name" value="INNER MEMBRANE PROTEIN"/>
    <property type="match status" value="1"/>
</dbReference>